<reference evidence="1 2" key="2">
    <citation type="submission" date="2018-10" db="EMBL/GenBank/DDBJ databases">
        <authorList>
            <consortium name="Pathogen Informatics"/>
        </authorList>
    </citation>
    <scope>NUCLEOTIDE SEQUENCE [LARGE SCALE GENOMIC DNA]</scope>
</reference>
<gene>
    <name evidence="1" type="ORF">MCOS_LOCUS1756</name>
</gene>
<organism evidence="3">
    <name type="scientific">Mesocestoides corti</name>
    <name type="common">Flatworm</name>
    <dbReference type="NCBI Taxonomy" id="53468"/>
    <lineage>
        <taxon>Eukaryota</taxon>
        <taxon>Metazoa</taxon>
        <taxon>Spiralia</taxon>
        <taxon>Lophotrochozoa</taxon>
        <taxon>Platyhelminthes</taxon>
        <taxon>Cestoda</taxon>
        <taxon>Eucestoda</taxon>
        <taxon>Cyclophyllidea</taxon>
        <taxon>Mesocestoididae</taxon>
        <taxon>Mesocestoides</taxon>
    </lineage>
</organism>
<reference evidence="3" key="1">
    <citation type="submission" date="2017-02" db="UniProtKB">
        <authorList>
            <consortium name="WormBaseParasite"/>
        </authorList>
    </citation>
    <scope>IDENTIFICATION</scope>
</reference>
<proteinExistence type="predicted"/>
<evidence type="ECO:0000313" key="3">
    <source>
        <dbReference type="WBParaSite" id="MCOS_0000175501-mRNA-1"/>
    </source>
</evidence>
<protein>
    <submittedName>
        <fullName evidence="1 3">Uncharacterized protein</fullName>
    </submittedName>
</protein>
<dbReference type="AlphaFoldDB" id="A0A0R3U4Z8"/>
<dbReference type="WBParaSite" id="MCOS_0000175501-mRNA-1">
    <property type="protein sequence ID" value="MCOS_0000175501-mRNA-1"/>
    <property type="gene ID" value="MCOS_0000175501"/>
</dbReference>
<sequence>MSVRWSGEFDVVEDECQPGSDDHVTTMFPRAPLGGGNGTIDGAISAAFHGFLQNGCNTLYEDTIEEIDYPSNRK</sequence>
<name>A0A0R3U4Z8_MESCO</name>
<dbReference type="Proteomes" id="UP000267029">
    <property type="component" value="Unassembled WGS sequence"/>
</dbReference>
<keyword evidence="2" id="KW-1185">Reference proteome</keyword>
<evidence type="ECO:0000313" key="1">
    <source>
        <dbReference type="EMBL" id="VDD75753.1"/>
    </source>
</evidence>
<evidence type="ECO:0000313" key="2">
    <source>
        <dbReference type="Proteomes" id="UP000267029"/>
    </source>
</evidence>
<dbReference type="EMBL" id="UXSR01000241">
    <property type="protein sequence ID" value="VDD75753.1"/>
    <property type="molecule type" value="Genomic_DNA"/>
</dbReference>
<accession>A0A0R3U4Z8</accession>